<dbReference type="Proteomes" id="UP000188219">
    <property type="component" value="Chromosome"/>
</dbReference>
<dbReference type="GO" id="GO:0000976">
    <property type="term" value="F:transcription cis-regulatory region binding"/>
    <property type="evidence" value="ECO:0007669"/>
    <property type="project" value="TreeGrafter"/>
</dbReference>
<dbReference type="EMBL" id="CP019650">
    <property type="protein sequence ID" value="AQQ67360.1"/>
    <property type="molecule type" value="Genomic_DNA"/>
</dbReference>
<dbReference type="GO" id="GO:0003700">
    <property type="term" value="F:DNA-binding transcription factor activity"/>
    <property type="evidence" value="ECO:0007669"/>
    <property type="project" value="InterPro"/>
</dbReference>
<keyword evidence="3" id="KW-0804">Transcription</keyword>
<dbReference type="InterPro" id="IPR032687">
    <property type="entry name" value="AraC-type_N"/>
</dbReference>
<name>A0A1Q2M3X0_9GAMM</name>
<keyword evidence="2" id="KW-0238">DNA-binding</keyword>
<dbReference type="InterPro" id="IPR009057">
    <property type="entry name" value="Homeodomain-like_sf"/>
</dbReference>
<evidence type="ECO:0000313" key="6">
    <source>
        <dbReference type="Proteomes" id="UP000188219"/>
    </source>
</evidence>
<reference evidence="5" key="1">
    <citation type="submission" date="2017-02" db="EMBL/GenBank/DDBJ databases">
        <title>Genome of Microbulbifer agarilyticus GP101.</title>
        <authorList>
            <person name="Jung J."/>
            <person name="Bae S.S."/>
            <person name="Baek K."/>
        </authorList>
    </citation>
    <scope>NUCLEOTIDE SEQUENCE [LARGE SCALE GENOMIC DNA]</scope>
    <source>
        <strain evidence="5">GP101</strain>
    </source>
</reference>
<proteinExistence type="predicted"/>
<dbReference type="Pfam" id="PF12625">
    <property type="entry name" value="Arabinose_bd"/>
    <property type="match status" value="1"/>
</dbReference>
<evidence type="ECO:0000256" key="2">
    <source>
        <dbReference type="ARBA" id="ARBA00023125"/>
    </source>
</evidence>
<dbReference type="OrthoDB" id="5582699at2"/>
<dbReference type="eggNOG" id="COG2207">
    <property type="taxonomic scope" value="Bacteria"/>
</dbReference>
<feature type="domain" description="HTH araC/xylS-type" evidence="4">
    <location>
        <begin position="274"/>
        <end position="356"/>
    </location>
</feature>
<dbReference type="PANTHER" id="PTHR47894">
    <property type="entry name" value="HTH-TYPE TRANSCRIPTIONAL REGULATOR GADX"/>
    <property type="match status" value="1"/>
</dbReference>
<dbReference type="RefSeq" id="WP_077402511.1">
    <property type="nucleotide sequence ID" value="NZ_CP019650.1"/>
</dbReference>
<dbReference type="PANTHER" id="PTHR47894:SF1">
    <property type="entry name" value="HTH-TYPE TRANSCRIPTIONAL REGULATOR VQSM"/>
    <property type="match status" value="1"/>
</dbReference>
<dbReference type="STRING" id="260552.Mag101_06725"/>
<dbReference type="AlphaFoldDB" id="A0A1Q2M3X0"/>
<evidence type="ECO:0000313" key="5">
    <source>
        <dbReference type="EMBL" id="AQQ67360.1"/>
    </source>
</evidence>
<protein>
    <submittedName>
        <fullName evidence="5">AraC family transcriptional regulator</fullName>
    </submittedName>
</protein>
<dbReference type="Pfam" id="PF12833">
    <property type="entry name" value="HTH_18"/>
    <property type="match status" value="1"/>
</dbReference>
<keyword evidence="6" id="KW-1185">Reference proteome</keyword>
<dbReference type="KEGG" id="maga:Mag101_06725"/>
<dbReference type="PRINTS" id="PR00032">
    <property type="entry name" value="HTHARAC"/>
</dbReference>
<sequence length="366" mass="40864">MGSDSQSPVAGASHSQGDDIRIPIAYVQRLLEEASNRGCDRAELLAAVGISEHDLEDTAAFSAVTYGRLYQRVMWLAQDEWFGMLSGGRVRSGSFRLLCLTVVNCATVRQAITLSAEFMEICRGFRVKPVLSQEGDRDKVVIQGISSLKPGEFDSLIADTSPSVIRTTLAVWHRFYCWLVGREIPLAKLHFSFPCPEEFQTLAQSEAGELLFDQLGNALEYESRYLDYPVVQSPQTVEDFIRTAPYHLVISDGNANSIKTKVKTILNRDVSESMPPAEAVAERLNMSVTTLRRKLQQENTSYQKLKDECRMEAAFHYLSCPDLSNTQIAEMLGFDEASAFFRAFKKWTGVTPGEYRKSPRSSAVDG</sequence>
<dbReference type="InterPro" id="IPR018060">
    <property type="entry name" value="HTH_AraC"/>
</dbReference>
<organism evidence="5 6">
    <name type="scientific">Microbulbifer agarilyticus</name>
    <dbReference type="NCBI Taxonomy" id="260552"/>
    <lineage>
        <taxon>Bacteria</taxon>
        <taxon>Pseudomonadati</taxon>
        <taxon>Pseudomonadota</taxon>
        <taxon>Gammaproteobacteria</taxon>
        <taxon>Cellvibrionales</taxon>
        <taxon>Microbulbiferaceae</taxon>
        <taxon>Microbulbifer</taxon>
    </lineage>
</organism>
<dbReference type="InterPro" id="IPR020449">
    <property type="entry name" value="Tscrpt_reg_AraC-type_HTH"/>
</dbReference>
<dbReference type="SMART" id="SM00342">
    <property type="entry name" value="HTH_ARAC"/>
    <property type="match status" value="1"/>
</dbReference>
<keyword evidence="1" id="KW-0805">Transcription regulation</keyword>
<dbReference type="SUPFAM" id="SSF46689">
    <property type="entry name" value="Homeodomain-like"/>
    <property type="match status" value="1"/>
</dbReference>
<evidence type="ECO:0000256" key="1">
    <source>
        <dbReference type="ARBA" id="ARBA00023015"/>
    </source>
</evidence>
<evidence type="ECO:0000259" key="4">
    <source>
        <dbReference type="SMART" id="SM00342"/>
    </source>
</evidence>
<dbReference type="GO" id="GO:0005829">
    <property type="term" value="C:cytosol"/>
    <property type="evidence" value="ECO:0007669"/>
    <property type="project" value="TreeGrafter"/>
</dbReference>
<gene>
    <name evidence="5" type="ORF">Mag101_06725</name>
</gene>
<evidence type="ECO:0000256" key="3">
    <source>
        <dbReference type="ARBA" id="ARBA00023163"/>
    </source>
</evidence>
<dbReference type="Gene3D" id="1.10.10.60">
    <property type="entry name" value="Homeodomain-like"/>
    <property type="match status" value="1"/>
</dbReference>
<accession>A0A1Q2M3X0</accession>